<keyword evidence="8 15" id="KW-0150">Chloroplast</keyword>
<dbReference type="PROSITE" id="PS00809">
    <property type="entry name" value="ADP_GLC_PYROPHOSPH_2"/>
    <property type="match status" value="1"/>
</dbReference>
<evidence type="ECO:0000256" key="1">
    <source>
        <dbReference type="ARBA" id="ARBA00000956"/>
    </source>
</evidence>
<dbReference type="GO" id="GO:0019252">
    <property type="term" value="P:starch biosynthetic process"/>
    <property type="evidence" value="ECO:0007669"/>
    <property type="project" value="UniProtKB-UniPathway"/>
</dbReference>
<evidence type="ECO:0000256" key="5">
    <source>
        <dbReference type="ARBA" id="ARBA00010443"/>
    </source>
</evidence>
<dbReference type="CDD" id="cd04651">
    <property type="entry name" value="LbH_G1P_AT_C"/>
    <property type="match status" value="1"/>
</dbReference>
<evidence type="ECO:0000313" key="18">
    <source>
        <dbReference type="RefSeq" id="XP_031381412.1"/>
    </source>
</evidence>
<reference evidence="18" key="2">
    <citation type="submission" date="2025-08" db="UniProtKB">
        <authorList>
            <consortium name="RefSeq"/>
        </authorList>
    </citation>
    <scope>IDENTIFICATION</scope>
    <source>
        <tissue evidence="18">Leaf</tissue>
    </source>
</reference>
<dbReference type="FunFam" id="3.90.550.10:FF:000030">
    <property type="entry name" value="Glucose-1-phosphate adenylyltransferase"/>
    <property type="match status" value="1"/>
</dbReference>
<dbReference type="GeneID" id="116196038"/>
<dbReference type="InterPro" id="IPR005835">
    <property type="entry name" value="NTP_transferase_dom"/>
</dbReference>
<dbReference type="GO" id="GO:0005978">
    <property type="term" value="P:glycogen biosynthetic process"/>
    <property type="evidence" value="ECO:0007669"/>
    <property type="project" value="InterPro"/>
</dbReference>
<evidence type="ECO:0000256" key="4">
    <source>
        <dbReference type="ARBA" id="ARBA00004727"/>
    </source>
</evidence>
<dbReference type="PROSITE" id="PS00808">
    <property type="entry name" value="ADP_GLC_PYROPHOSPH_1"/>
    <property type="match status" value="1"/>
</dbReference>
<comment type="similarity">
    <text evidence="5 15">Belongs to the bacterial/plant glucose-1-phosphate adenylyltransferase family.</text>
</comment>
<proteinExistence type="inferred from homology"/>
<evidence type="ECO:0000259" key="16">
    <source>
        <dbReference type="Pfam" id="PF00483"/>
    </source>
</evidence>
<dbReference type="NCBIfam" id="NF002772">
    <property type="entry name" value="PRK02862.1"/>
    <property type="match status" value="1"/>
</dbReference>
<dbReference type="PROSITE" id="PS00810">
    <property type="entry name" value="ADP_GLC_PYROPHOSPH_3"/>
    <property type="match status" value="1"/>
</dbReference>
<accession>A0A6P8CC21</accession>
<reference evidence="17" key="1">
    <citation type="journal article" date="2020" name="Plant Biotechnol. J.">
        <title>The pomegranate (Punica granatum L.) draft genome dissects genetic divergence between soft- and hard-seeded cultivars.</title>
        <authorList>
            <person name="Luo X."/>
            <person name="Li H."/>
            <person name="Wu Z."/>
            <person name="Yao W."/>
            <person name="Zhao P."/>
            <person name="Cao D."/>
            <person name="Yu H."/>
            <person name="Li K."/>
            <person name="Poudel K."/>
            <person name="Zhao D."/>
            <person name="Zhang F."/>
            <person name="Xia X."/>
            <person name="Chen L."/>
            <person name="Wang Q."/>
            <person name="Jing D."/>
            <person name="Cao S."/>
        </authorList>
    </citation>
    <scope>NUCLEOTIDE SEQUENCE [LARGE SCALE GENOMIC DNA]</scope>
    <source>
        <strain evidence="17">cv. Tunisia</strain>
    </source>
</reference>
<comment type="function">
    <text evidence="2 15">This protein plays a role in synthesis of starch. It catalyzes the synthesis of the activated glycosyl donor, ADP-glucose from Glc-1-P and ATP.</text>
</comment>
<evidence type="ECO:0000256" key="8">
    <source>
        <dbReference type="ARBA" id="ARBA00022528"/>
    </source>
</evidence>
<keyword evidence="11 15" id="KW-0548">Nucleotidyltransferase</keyword>
<keyword evidence="13 15" id="KW-0067">ATP-binding</keyword>
<dbReference type="Gene3D" id="2.160.10.10">
    <property type="entry name" value="Hexapeptide repeat proteins"/>
    <property type="match status" value="1"/>
</dbReference>
<comment type="catalytic activity">
    <reaction evidence="1 15">
        <text>alpha-D-glucose 1-phosphate + ATP + H(+) = ADP-alpha-D-glucose + diphosphate</text>
        <dbReference type="Rhea" id="RHEA:12120"/>
        <dbReference type="ChEBI" id="CHEBI:15378"/>
        <dbReference type="ChEBI" id="CHEBI:30616"/>
        <dbReference type="ChEBI" id="CHEBI:33019"/>
        <dbReference type="ChEBI" id="CHEBI:57498"/>
        <dbReference type="ChEBI" id="CHEBI:58601"/>
        <dbReference type="EC" id="2.7.7.27"/>
    </reaction>
</comment>
<dbReference type="InterPro" id="IPR005836">
    <property type="entry name" value="ADP_Glu_pyroP_CS"/>
</dbReference>
<dbReference type="InterPro" id="IPR029044">
    <property type="entry name" value="Nucleotide-diphossugar_trans"/>
</dbReference>
<evidence type="ECO:0000256" key="3">
    <source>
        <dbReference type="ARBA" id="ARBA00004229"/>
    </source>
</evidence>
<evidence type="ECO:0000256" key="11">
    <source>
        <dbReference type="ARBA" id="ARBA00022695"/>
    </source>
</evidence>
<dbReference type="GO" id="GO:0009507">
    <property type="term" value="C:chloroplast"/>
    <property type="evidence" value="ECO:0007669"/>
    <property type="project" value="UniProtKB-SubCell"/>
</dbReference>
<evidence type="ECO:0000256" key="15">
    <source>
        <dbReference type="RuleBase" id="RU362093"/>
    </source>
</evidence>
<dbReference type="Proteomes" id="UP000515151">
    <property type="component" value="Chromosome 2"/>
</dbReference>
<dbReference type="RefSeq" id="XP_031381412.1">
    <property type="nucleotide sequence ID" value="XM_031525552.1"/>
</dbReference>
<organism evidence="17 18">
    <name type="scientific">Punica granatum</name>
    <name type="common">Pomegranate</name>
    <dbReference type="NCBI Taxonomy" id="22663"/>
    <lineage>
        <taxon>Eukaryota</taxon>
        <taxon>Viridiplantae</taxon>
        <taxon>Streptophyta</taxon>
        <taxon>Embryophyta</taxon>
        <taxon>Tracheophyta</taxon>
        <taxon>Spermatophyta</taxon>
        <taxon>Magnoliopsida</taxon>
        <taxon>eudicotyledons</taxon>
        <taxon>Gunneridae</taxon>
        <taxon>Pentapetalae</taxon>
        <taxon>rosids</taxon>
        <taxon>malvids</taxon>
        <taxon>Myrtales</taxon>
        <taxon>Lythraceae</taxon>
        <taxon>Punica</taxon>
    </lineage>
</organism>
<sequence>MSLSAAGQLHGAIGLGGGSRGNNSKLVKFGNGELMGKKIILAQAGVSGGSLGRSKNANTKQGIRMSLTADFAADSKLKDLEMEKRNPRTVVAIILGGGAGTRLFPLTKRRAKPAVPIGGAYRLIDVPMSNCINSGINKVYILTQFNSASLNRHISRAYNFSSGTTFGDGYVEVLAATQTPGEAGKRWFQGTADAVRQFHWLFEDARSKDMEDVLILSGDHLYRMDYMDFVQNHRQSGADITISSLPVDDSRASDFGLMKIDNKGRILSFSEKPKGNELKAMQVDTTVLGLSKDEAQKKPYIASMGVYVFKKEILLNLLRWRFPTANDFGSEIIPASAKEFLIKAYLFNEYWEDIGTIRSFFEANLALTEHPPRFSFYDAAKPIYTSRRNLPPSKIDNCKIVDSIVSHGSFLTDCFIEHSVVGIRSRINANVHLKDTVMLGADFYETEAEAASLLAEGRVPIGIGENTKIKDCIIDKNARIGKNVVIANSEGVQEADRSTEGFSIRAGITIVLKNSTIPDGFVI</sequence>
<evidence type="ECO:0000256" key="6">
    <source>
        <dbReference type="ARBA" id="ARBA00011680"/>
    </source>
</evidence>
<evidence type="ECO:0000256" key="10">
    <source>
        <dbReference type="ARBA" id="ARBA00022679"/>
    </source>
</evidence>
<evidence type="ECO:0000313" key="17">
    <source>
        <dbReference type="Proteomes" id="UP000515151"/>
    </source>
</evidence>
<dbReference type="PANTHER" id="PTHR43523:SF12">
    <property type="entry name" value="GLUCOSE-1-PHOSPHATE ADENYLYLTRANSFERASE LARGE SUBUNIT 1, CHLOROPLASTIC-RELATED"/>
    <property type="match status" value="1"/>
</dbReference>
<keyword evidence="10 15" id="KW-0808">Transferase</keyword>
<dbReference type="UniPathway" id="UPA00152"/>
<evidence type="ECO:0000256" key="7">
    <source>
        <dbReference type="ARBA" id="ARBA00012460"/>
    </source>
</evidence>
<comment type="subcellular location">
    <subcellularLocation>
        <location evidence="3 15">Plastid</location>
        <location evidence="3 15">Chloroplast</location>
    </subcellularLocation>
</comment>
<dbReference type="GO" id="GO:0008878">
    <property type="term" value="F:glucose-1-phosphate adenylyltransferase activity"/>
    <property type="evidence" value="ECO:0007669"/>
    <property type="project" value="UniProtKB-EC"/>
</dbReference>
<dbReference type="InterPro" id="IPR011831">
    <property type="entry name" value="ADP-Glc_PPase"/>
</dbReference>
<keyword evidence="14 15" id="KW-0750">Starch biosynthesis</keyword>
<evidence type="ECO:0000256" key="9">
    <source>
        <dbReference type="ARBA" id="ARBA00022533"/>
    </source>
</evidence>
<comment type="pathway">
    <text evidence="4 15">Glycan biosynthesis; starch biosynthesis.</text>
</comment>
<dbReference type="InterPro" id="IPR011004">
    <property type="entry name" value="Trimer_LpxA-like_sf"/>
</dbReference>
<keyword evidence="12 15" id="KW-0547">Nucleotide-binding</keyword>
<keyword evidence="17" id="KW-1185">Reference proteome</keyword>
<dbReference type="NCBIfam" id="TIGR02091">
    <property type="entry name" value="glgC"/>
    <property type="match status" value="1"/>
</dbReference>
<evidence type="ECO:0000256" key="14">
    <source>
        <dbReference type="ARBA" id="ARBA00022922"/>
    </source>
</evidence>
<dbReference type="EC" id="2.7.7.27" evidence="7 15"/>
<feature type="domain" description="Nucleotidyl transferase" evidence="16">
    <location>
        <begin position="92"/>
        <end position="369"/>
    </location>
</feature>
<evidence type="ECO:0000256" key="2">
    <source>
        <dbReference type="ARBA" id="ARBA00002231"/>
    </source>
</evidence>
<dbReference type="SUPFAM" id="SSF51161">
    <property type="entry name" value="Trimeric LpxA-like enzymes"/>
    <property type="match status" value="1"/>
</dbReference>
<dbReference type="OrthoDB" id="1733332at2759"/>
<dbReference type="Pfam" id="PF25247">
    <property type="entry name" value="LbH_GLGC"/>
    <property type="match status" value="1"/>
</dbReference>
<comment type="subunit">
    <text evidence="6 15">Heterotetramer.</text>
</comment>
<dbReference type="CDD" id="cd02508">
    <property type="entry name" value="ADP_Glucose_PP"/>
    <property type="match status" value="1"/>
</dbReference>
<keyword evidence="15" id="KW-0934">Plastid</keyword>
<name>A0A6P8CC21_PUNGR</name>
<gene>
    <name evidence="18" type="primary">LOC116196038</name>
</gene>
<protein>
    <recommendedName>
        <fullName evidence="7 15">Glucose-1-phosphate adenylyltransferase</fullName>
        <ecNumber evidence="7 15">2.7.7.27</ecNumber>
    </recommendedName>
    <alternativeName>
        <fullName evidence="15">ADP-glucose pyrophosphorylase</fullName>
    </alternativeName>
</protein>
<dbReference type="PANTHER" id="PTHR43523">
    <property type="entry name" value="GLUCOSE-1-PHOSPHATE ADENYLYLTRANSFERASE-RELATED"/>
    <property type="match status" value="1"/>
</dbReference>
<dbReference type="Pfam" id="PF00483">
    <property type="entry name" value="NTP_transferase"/>
    <property type="match status" value="1"/>
</dbReference>
<evidence type="ECO:0000256" key="12">
    <source>
        <dbReference type="ARBA" id="ARBA00022741"/>
    </source>
</evidence>
<dbReference type="AlphaFoldDB" id="A0A6P8CC21"/>
<dbReference type="SUPFAM" id="SSF53448">
    <property type="entry name" value="Nucleotide-diphospho-sugar transferases"/>
    <property type="match status" value="1"/>
</dbReference>
<evidence type="ECO:0000256" key="13">
    <source>
        <dbReference type="ARBA" id="ARBA00022840"/>
    </source>
</evidence>
<dbReference type="Gene3D" id="3.90.550.10">
    <property type="entry name" value="Spore Coat Polysaccharide Biosynthesis Protein SpsA, Chain A"/>
    <property type="match status" value="1"/>
</dbReference>
<keyword evidence="9" id="KW-0021">Allosteric enzyme</keyword>
<dbReference type="GO" id="GO:0005524">
    <property type="term" value="F:ATP binding"/>
    <property type="evidence" value="ECO:0007669"/>
    <property type="project" value="UniProtKB-KW"/>
</dbReference>